<protein>
    <recommendedName>
        <fullName evidence="2">HTH CENPB-type domain-containing protein</fullName>
    </recommendedName>
</protein>
<accession>A0A8J5PTS3</accession>
<feature type="domain" description="HTH CENPB-type" evidence="2">
    <location>
        <begin position="73"/>
        <end position="144"/>
    </location>
</feature>
<dbReference type="AlphaFoldDB" id="A0A8J5PTS3"/>
<sequence length="185" mass="21409">MPSQPNLRAAQEVIRLRRRACDLSRSASKGAKKPLVLRQAETCYNGSSRAIIQRIVKWLEATNAADYEDILTPKMGRLRMLTDEEEEPIVAYIEWMEKTGLPASMGEIKEAATIVRRHRDPKANALHKQWYSRFYNNYPKLTTVFLKTKERSNIEYKEAGIKDTDQWFKEISAVIEDLNINASEY</sequence>
<proteinExistence type="predicted"/>
<comment type="caution">
    <text evidence="3">The sequence shown here is derived from an EMBL/GenBank/DDBJ whole genome shotgun (WGS) entry which is preliminary data.</text>
</comment>
<dbReference type="Proteomes" id="UP000693942">
    <property type="component" value="Unassembled WGS sequence"/>
</dbReference>
<dbReference type="EMBL" id="JAELUR010000012">
    <property type="protein sequence ID" value="KAG7424749.1"/>
    <property type="molecule type" value="Genomic_DNA"/>
</dbReference>
<keyword evidence="1" id="KW-0238">DNA-binding</keyword>
<evidence type="ECO:0000259" key="2">
    <source>
        <dbReference type="PROSITE" id="PS51253"/>
    </source>
</evidence>
<name>A0A8J5PTS3_FUSOX</name>
<evidence type="ECO:0000313" key="3">
    <source>
        <dbReference type="EMBL" id="KAG7424749.1"/>
    </source>
</evidence>
<gene>
    <name evidence="3" type="ORF">Forpi1262_v014060</name>
</gene>
<evidence type="ECO:0000313" key="4">
    <source>
        <dbReference type="Proteomes" id="UP000693942"/>
    </source>
</evidence>
<dbReference type="PROSITE" id="PS51253">
    <property type="entry name" value="HTH_CENPB"/>
    <property type="match status" value="1"/>
</dbReference>
<reference evidence="3" key="1">
    <citation type="submission" date="2021-04" db="EMBL/GenBank/DDBJ databases">
        <title>First draft genome resource for Brassicaceae pathogens Fusarium oxysporum f. sp. raphani and Fusarium oxysporum f. sp. rapae.</title>
        <authorList>
            <person name="Asai S."/>
        </authorList>
    </citation>
    <scope>NUCLEOTIDE SEQUENCE</scope>
    <source>
        <strain evidence="3">Tf1262</strain>
    </source>
</reference>
<dbReference type="InterPro" id="IPR006600">
    <property type="entry name" value="HTH_CenpB_DNA-bd_dom"/>
</dbReference>
<organism evidence="3 4">
    <name type="scientific">Fusarium oxysporum f. sp. raphani</name>
    <dbReference type="NCBI Taxonomy" id="96318"/>
    <lineage>
        <taxon>Eukaryota</taxon>
        <taxon>Fungi</taxon>
        <taxon>Dikarya</taxon>
        <taxon>Ascomycota</taxon>
        <taxon>Pezizomycotina</taxon>
        <taxon>Sordariomycetes</taxon>
        <taxon>Hypocreomycetidae</taxon>
        <taxon>Hypocreales</taxon>
        <taxon>Nectriaceae</taxon>
        <taxon>Fusarium</taxon>
        <taxon>Fusarium oxysporum species complex</taxon>
    </lineage>
</organism>
<dbReference type="GO" id="GO:0003677">
    <property type="term" value="F:DNA binding"/>
    <property type="evidence" value="ECO:0007669"/>
    <property type="project" value="UniProtKB-KW"/>
</dbReference>
<evidence type="ECO:0000256" key="1">
    <source>
        <dbReference type="ARBA" id="ARBA00023125"/>
    </source>
</evidence>